<evidence type="ECO:0000313" key="1">
    <source>
        <dbReference type="EMBL" id="RMN75464.1"/>
    </source>
</evidence>
<dbReference type="RefSeq" id="WP_007253152.1">
    <property type="nucleotide sequence ID" value="NZ_RBPH01000283.1"/>
</dbReference>
<evidence type="ECO:0000313" key="2">
    <source>
        <dbReference type="EMBL" id="RMO05119.1"/>
    </source>
</evidence>
<gene>
    <name evidence="2" type="ORF">ALQ51_00279</name>
    <name evidence="1" type="ORF">ALQ53_01712</name>
</gene>
<proteinExistence type="predicted"/>
<dbReference type="EMBL" id="RBPH01000283">
    <property type="protein sequence ID" value="RMN75464.1"/>
    <property type="molecule type" value="Genomic_DNA"/>
</dbReference>
<reference evidence="3 4" key="1">
    <citation type="submission" date="2018-08" db="EMBL/GenBank/DDBJ databases">
        <title>Recombination of ecologically and evolutionarily significant loci maintains genetic cohesion in the Pseudomonas syringae species complex.</title>
        <authorList>
            <person name="Dillon M."/>
            <person name="Thakur S."/>
            <person name="Almeida R.N.D."/>
            <person name="Weir B.S."/>
            <person name="Guttman D.S."/>
        </authorList>
    </citation>
    <scope>NUCLEOTIDE SEQUENCE [LARGE SCALE GENOMIC DNA]</scope>
    <source>
        <strain evidence="1 3">ICMP 15201</strain>
        <strain evidence="2 4">ICMP 15203</strain>
    </source>
</reference>
<evidence type="ECO:0000313" key="3">
    <source>
        <dbReference type="Proteomes" id="UP000269335"/>
    </source>
</evidence>
<evidence type="ECO:0000313" key="4">
    <source>
        <dbReference type="Proteomes" id="UP000270524"/>
    </source>
</evidence>
<organism evidence="2 4">
    <name type="scientific">Pseudomonas cannabina</name>
    <dbReference type="NCBI Taxonomy" id="86840"/>
    <lineage>
        <taxon>Bacteria</taxon>
        <taxon>Pseudomonadati</taxon>
        <taxon>Pseudomonadota</taxon>
        <taxon>Gammaproteobacteria</taxon>
        <taxon>Pseudomonadales</taxon>
        <taxon>Pseudomonadaceae</taxon>
        <taxon>Pseudomonas</taxon>
    </lineage>
</organism>
<protein>
    <submittedName>
        <fullName evidence="2">Uncharacterized protein</fullName>
    </submittedName>
</protein>
<dbReference type="EMBL" id="RBPJ01000013">
    <property type="protein sequence ID" value="RMO05119.1"/>
    <property type="molecule type" value="Genomic_DNA"/>
</dbReference>
<dbReference type="Proteomes" id="UP000269335">
    <property type="component" value="Unassembled WGS sequence"/>
</dbReference>
<dbReference type="Proteomes" id="UP000270524">
    <property type="component" value="Unassembled WGS sequence"/>
</dbReference>
<comment type="caution">
    <text evidence="2">The sequence shown here is derived from an EMBL/GenBank/DDBJ whole genome shotgun (WGS) entry which is preliminary data.</text>
</comment>
<dbReference type="AlphaFoldDB" id="A0A3M3PU56"/>
<name>A0A3M3PU56_PSECA</name>
<accession>A0A3M3PU56</accession>
<sequence length="67" mass="7919">MRFFELYLNGDVCEDEIDRFVADWHQGLEGADMELHEYLGMTWDEYRIWSAKPSALHPLLIARKTST</sequence>